<dbReference type="Proteomes" id="UP000396788">
    <property type="component" value="Unassembled WGS sequence"/>
</dbReference>
<dbReference type="Pfam" id="PF04536">
    <property type="entry name" value="TPM_phosphatase"/>
    <property type="match status" value="1"/>
</dbReference>
<proteinExistence type="predicted"/>
<dbReference type="EMBL" id="CABPRY010000003">
    <property type="protein sequence ID" value="VVE00410.1"/>
    <property type="molecule type" value="Genomic_DNA"/>
</dbReference>
<protein>
    <submittedName>
        <fullName evidence="4">Membrane protein</fullName>
    </submittedName>
</protein>
<keyword evidence="1" id="KW-0472">Membrane</keyword>
<evidence type="ECO:0000256" key="1">
    <source>
        <dbReference type="SAM" id="Phobius"/>
    </source>
</evidence>
<reference evidence="4 5" key="1">
    <citation type="submission" date="2019-08" db="EMBL/GenBank/DDBJ databases">
        <authorList>
            <person name="Peeters C."/>
        </authorList>
    </citation>
    <scope>NUCLEOTIDE SEQUENCE [LARGE SCALE GENOMIC DNA]</scope>
    <source>
        <strain evidence="4 5">LMG 31107</strain>
    </source>
</reference>
<evidence type="ECO:0000313" key="5">
    <source>
        <dbReference type="Proteomes" id="UP000396788"/>
    </source>
</evidence>
<feature type="chain" id="PRO_5023098491" evidence="2">
    <location>
        <begin position="25"/>
        <end position="281"/>
    </location>
</feature>
<gene>
    <name evidence="4" type="ORF">PCE31107_02114</name>
</gene>
<dbReference type="PANTHER" id="PTHR30373">
    <property type="entry name" value="UPF0603 PROTEIN YGCG"/>
    <property type="match status" value="1"/>
</dbReference>
<dbReference type="Gene3D" id="3.10.310.50">
    <property type="match status" value="1"/>
</dbReference>
<keyword evidence="1" id="KW-1133">Transmembrane helix</keyword>
<feature type="transmembrane region" description="Helical" evidence="1">
    <location>
        <begin position="181"/>
        <end position="201"/>
    </location>
</feature>
<evidence type="ECO:0000259" key="3">
    <source>
        <dbReference type="Pfam" id="PF04536"/>
    </source>
</evidence>
<feature type="transmembrane region" description="Helical" evidence="1">
    <location>
        <begin position="213"/>
        <end position="238"/>
    </location>
</feature>
<feature type="domain" description="TPM" evidence="3">
    <location>
        <begin position="35"/>
        <end position="158"/>
    </location>
</feature>
<accession>A0A5E4UPX6</accession>
<organism evidence="4 5">
    <name type="scientific">Pandoraea cepalis</name>
    <dbReference type="NCBI Taxonomy" id="2508294"/>
    <lineage>
        <taxon>Bacteria</taxon>
        <taxon>Pseudomonadati</taxon>
        <taxon>Pseudomonadota</taxon>
        <taxon>Betaproteobacteria</taxon>
        <taxon>Burkholderiales</taxon>
        <taxon>Burkholderiaceae</taxon>
        <taxon>Pandoraea</taxon>
    </lineage>
</organism>
<evidence type="ECO:0000313" key="4">
    <source>
        <dbReference type="EMBL" id="VVE00410.1"/>
    </source>
</evidence>
<dbReference type="PANTHER" id="PTHR30373:SF2">
    <property type="entry name" value="UPF0603 PROTEIN YGCG"/>
    <property type="match status" value="1"/>
</dbReference>
<feature type="signal peptide" evidence="2">
    <location>
        <begin position="1"/>
        <end position="24"/>
    </location>
</feature>
<keyword evidence="1" id="KW-0812">Transmembrane</keyword>
<evidence type="ECO:0000256" key="2">
    <source>
        <dbReference type="SAM" id="SignalP"/>
    </source>
</evidence>
<dbReference type="AlphaFoldDB" id="A0A5E4UPX6"/>
<sequence>MKWHLAVKGLFPALLLCLCLGASAEVAIPPLTARVTDLTGTLTREQTAALEEKLQAFEAAKGSQIGVLMVPTTQSEDIAQYSIRVVEQWKLGRKGTDDGVLLIVAKDDRRVRIEVGYGLEGVLTDAISNRIINEDIVPRFEQADFYGGVSAGVERIMSVVNGEPLPPPKRASDDGSGSVRAFLPVLLVLTLVLGGVLRSILGRGPGAVATGGVVGVIGWILSGTIVLGVLAGAIALFFTMFGGSHLGFRGIGGMGGFGGSGRGGFGGGGGGFGGGGASGKW</sequence>
<keyword evidence="2" id="KW-0732">Signal</keyword>
<dbReference type="RefSeq" id="WP_246181787.1">
    <property type="nucleotide sequence ID" value="NZ_CABPRY010000003.1"/>
</dbReference>
<name>A0A5E4UPX6_9BURK</name>
<dbReference type="InterPro" id="IPR007621">
    <property type="entry name" value="TPM_dom"/>
</dbReference>